<dbReference type="RefSeq" id="WP_271433445.1">
    <property type="nucleotide sequence ID" value="NZ_JAQIOY010000007.1"/>
</dbReference>
<keyword evidence="1" id="KW-1133">Transmembrane helix</keyword>
<comment type="caution">
    <text evidence="3">The sequence shown here is derived from an EMBL/GenBank/DDBJ whole genome shotgun (WGS) entry which is preliminary data.</text>
</comment>
<sequence>MMFRINHYLRRFRAEETGSASVEFVLYFTVMFFVIAAAVEMSYMNLRHAMLERSVDYAVRDIRLATGDIPSYADVKSKICTEAAIIDECESNLQLEMIQVDPRAFSGLNAFADCQNAAEDPRPVRNFEHGQDNQLMLLRACMKFRPMFPTTGLGQELNKDADGYAQLIVTSAFVQEPR</sequence>
<evidence type="ECO:0000313" key="4">
    <source>
        <dbReference type="Proteomes" id="UP001210720"/>
    </source>
</evidence>
<keyword evidence="1" id="KW-0812">Transmembrane</keyword>
<accession>A0ABT4XVV3</accession>
<keyword evidence="1" id="KW-0472">Membrane</keyword>
<evidence type="ECO:0000256" key="1">
    <source>
        <dbReference type="SAM" id="Phobius"/>
    </source>
</evidence>
<protein>
    <submittedName>
        <fullName evidence="3">TadE/TadG family type IV pilus assembly protein</fullName>
    </submittedName>
</protein>
<proteinExistence type="predicted"/>
<feature type="transmembrane region" description="Helical" evidence="1">
    <location>
        <begin position="24"/>
        <end position="43"/>
    </location>
</feature>
<gene>
    <name evidence="3" type="ORF">PFY00_15245</name>
</gene>
<reference evidence="3 4" key="1">
    <citation type="submission" date="2023-01" db="EMBL/GenBank/DDBJ databases">
        <title>Thalassococcus onchidii sp. nov., isolated from a marine invertebrate from the South China Sea.</title>
        <authorList>
            <person name="Xu S."/>
            <person name="Liu Z."/>
            <person name="Xu Y."/>
        </authorList>
    </citation>
    <scope>NUCLEOTIDE SEQUENCE [LARGE SCALE GENOMIC DNA]</scope>
    <source>
        <strain evidence="3 4">KCTC 32084</strain>
    </source>
</reference>
<evidence type="ECO:0000259" key="2">
    <source>
        <dbReference type="Pfam" id="PF07811"/>
    </source>
</evidence>
<organism evidence="3 4">
    <name type="scientific">Thalassococcus lentus</name>
    <dbReference type="NCBI Taxonomy" id="1210524"/>
    <lineage>
        <taxon>Bacteria</taxon>
        <taxon>Pseudomonadati</taxon>
        <taxon>Pseudomonadota</taxon>
        <taxon>Alphaproteobacteria</taxon>
        <taxon>Rhodobacterales</taxon>
        <taxon>Roseobacteraceae</taxon>
        <taxon>Thalassococcus</taxon>
    </lineage>
</organism>
<keyword evidence="4" id="KW-1185">Reference proteome</keyword>
<dbReference type="EMBL" id="JAQIOY010000007">
    <property type="protein sequence ID" value="MDA7426089.1"/>
    <property type="molecule type" value="Genomic_DNA"/>
</dbReference>
<dbReference type="InterPro" id="IPR012495">
    <property type="entry name" value="TadE-like_dom"/>
</dbReference>
<dbReference type="Pfam" id="PF07811">
    <property type="entry name" value="TadE"/>
    <property type="match status" value="1"/>
</dbReference>
<feature type="domain" description="TadE-like" evidence="2">
    <location>
        <begin position="18"/>
        <end position="60"/>
    </location>
</feature>
<name>A0ABT4XVV3_9RHOB</name>
<dbReference type="Proteomes" id="UP001210720">
    <property type="component" value="Unassembled WGS sequence"/>
</dbReference>
<evidence type="ECO:0000313" key="3">
    <source>
        <dbReference type="EMBL" id="MDA7426089.1"/>
    </source>
</evidence>